<accession>A0A829W917</accession>
<name>A0A829W917_9FIRM</name>
<dbReference type="InterPro" id="IPR010026">
    <property type="entry name" value="Phage_holin_LL-H"/>
</dbReference>
<keyword evidence="1" id="KW-1133">Transmembrane helix</keyword>
<evidence type="ECO:0000256" key="1">
    <source>
        <dbReference type="SAM" id="Phobius"/>
    </source>
</evidence>
<keyword evidence="1" id="KW-0472">Membrane</keyword>
<evidence type="ECO:0008006" key="5">
    <source>
        <dbReference type="Google" id="ProtNLM"/>
    </source>
</evidence>
<evidence type="ECO:0000313" key="3">
    <source>
        <dbReference type="EMBL" id="GEA39140.1"/>
    </source>
</evidence>
<organism evidence="2 4">
    <name type="scientific">Enterocloster clostridioformis</name>
    <dbReference type="NCBI Taxonomy" id="1531"/>
    <lineage>
        <taxon>Bacteria</taxon>
        <taxon>Bacillati</taxon>
        <taxon>Bacillota</taxon>
        <taxon>Clostridia</taxon>
        <taxon>Lachnospirales</taxon>
        <taxon>Lachnospiraceae</taxon>
        <taxon>Enterocloster</taxon>
    </lineage>
</organism>
<dbReference type="AlphaFoldDB" id="A0A829W917"/>
<dbReference type="RefSeq" id="WP_141267785.1">
    <property type="nucleotide sequence ID" value="NZ_BJLB01000001.1"/>
</dbReference>
<dbReference type="Pfam" id="PF09682">
    <property type="entry name" value="Phage_holin_6_1"/>
    <property type="match status" value="1"/>
</dbReference>
<evidence type="ECO:0000313" key="4">
    <source>
        <dbReference type="Proteomes" id="UP000315200"/>
    </source>
</evidence>
<dbReference type="Proteomes" id="UP000315200">
    <property type="component" value="Unassembled WGS sequence"/>
</dbReference>
<evidence type="ECO:0000313" key="2">
    <source>
        <dbReference type="EMBL" id="GEA38795.1"/>
    </source>
</evidence>
<dbReference type="EMBL" id="BJLB01000001">
    <property type="protein sequence ID" value="GEA39140.1"/>
    <property type="molecule type" value="Genomic_DNA"/>
</dbReference>
<reference evidence="2 4" key="1">
    <citation type="submission" date="2019-06" db="EMBL/GenBank/DDBJ databases">
        <title>Draft genome sequence of [Clostridium] clostridioforme NBRC 113352.</title>
        <authorList>
            <person name="Miura T."/>
            <person name="Furukawa M."/>
            <person name="Shimamura M."/>
            <person name="Ohyama Y."/>
            <person name="Yamazoe A."/>
            <person name="Kawasaki H."/>
        </authorList>
    </citation>
    <scope>NUCLEOTIDE SEQUENCE [LARGE SCALE GENOMIC DNA]</scope>
    <source>
        <strain evidence="2 4">NBRC 113352</strain>
    </source>
</reference>
<dbReference type="EMBL" id="BJLB01000001">
    <property type="protein sequence ID" value="GEA38795.1"/>
    <property type="molecule type" value="Genomic_DNA"/>
</dbReference>
<comment type="caution">
    <text evidence="2">The sequence shown here is derived from an EMBL/GenBank/DDBJ whole genome shotgun (WGS) entry which is preliminary data.</text>
</comment>
<gene>
    <name evidence="2" type="ORF">Ccl03g_45080</name>
    <name evidence="3" type="ORF">Ccl03g_48530</name>
</gene>
<protein>
    <recommendedName>
        <fullName evidence="5">Phage holin, LL-H family</fullName>
    </recommendedName>
</protein>
<sequence length="180" mass="19249">MNDIIFAAINLGIAVAFFVLGKYVYPKIPKTITDKLFELGQMAEKFVVWAREFMKSSTGAEKMEKVVEMLKEVAEEAGLKVTDEQLQAIVQAAYEAMKAGEKEAQQAAPAASVVINTQAPAGTVAIPTNDVPEDALEDNADGTVNAYDEQGKKVGTIAKEVAEQTAANVTVILQEGAVVK</sequence>
<proteinExistence type="predicted"/>
<keyword evidence="1" id="KW-0812">Transmembrane</keyword>
<feature type="transmembrane region" description="Helical" evidence="1">
    <location>
        <begin position="6"/>
        <end position="25"/>
    </location>
</feature>